<dbReference type="OrthoDB" id="7582980at2"/>
<proteinExistence type="predicted"/>
<dbReference type="AlphaFoldDB" id="A0A553W9L4"/>
<evidence type="ECO:0000313" key="2">
    <source>
        <dbReference type="Proteomes" id="UP000320160"/>
    </source>
</evidence>
<name>A0A553W9L4_9SPHN</name>
<organism evidence="1 2">
    <name type="scientific">Sphingorhabdus contaminans</name>
    <dbReference type="NCBI Taxonomy" id="1343899"/>
    <lineage>
        <taxon>Bacteria</taxon>
        <taxon>Pseudomonadati</taxon>
        <taxon>Pseudomonadota</taxon>
        <taxon>Alphaproteobacteria</taxon>
        <taxon>Sphingomonadales</taxon>
        <taxon>Sphingomonadaceae</taxon>
        <taxon>Sphingorhabdus</taxon>
    </lineage>
</organism>
<dbReference type="Pfam" id="PF09550">
    <property type="entry name" value="Phage_TAC_6"/>
    <property type="match status" value="1"/>
</dbReference>
<gene>
    <name evidence="1" type="ORF">FOM92_09255</name>
</gene>
<dbReference type="Proteomes" id="UP000320160">
    <property type="component" value="Unassembled WGS sequence"/>
</dbReference>
<dbReference type="EMBL" id="VKKU01000002">
    <property type="protein sequence ID" value="TSB01384.1"/>
    <property type="molecule type" value="Genomic_DNA"/>
</dbReference>
<sequence length="63" mass="6886">MTFTEHAARLGGHCAWILGWRPADFWNATPRELSGILDVATSTCTAPPVSAELQKLMELFPDG</sequence>
<reference evidence="1 2" key="1">
    <citation type="submission" date="2019-07" db="EMBL/GenBank/DDBJ databases">
        <authorList>
            <person name="Park M."/>
        </authorList>
    </citation>
    <scope>NUCLEOTIDE SEQUENCE [LARGE SCALE GENOMIC DNA]</scope>
    <source>
        <strain evidence="1 2">KCTC32445</strain>
    </source>
</reference>
<dbReference type="InterPro" id="IPR019056">
    <property type="entry name" value="Phage_TAC_6"/>
</dbReference>
<comment type="caution">
    <text evidence="1">The sequence shown here is derived from an EMBL/GenBank/DDBJ whole genome shotgun (WGS) entry which is preliminary data.</text>
</comment>
<keyword evidence="2" id="KW-1185">Reference proteome</keyword>
<evidence type="ECO:0000313" key="1">
    <source>
        <dbReference type="EMBL" id="TSB01384.1"/>
    </source>
</evidence>
<accession>A0A553W9L4</accession>
<dbReference type="RefSeq" id="WP_143776594.1">
    <property type="nucleotide sequence ID" value="NZ_VKKU01000002.1"/>
</dbReference>
<protein>
    <submittedName>
        <fullName evidence="1">Phage tail assembly chaperone</fullName>
    </submittedName>
</protein>